<evidence type="ECO:0000256" key="1">
    <source>
        <dbReference type="ARBA" id="ARBA00004123"/>
    </source>
</evidence>
<keyword evidence="7 9" id="KW-0804">Transcription</keyword>
<proteinExistence type="inferred from homology"/>
<feature type="region of interest" description="Disordered" evidence="10">
    <location>
        <begin position="1"/>
        <end position="42"/>
    </location>
</feature>
<dbReference type="GO" id="GO:0006325">
    <property type="term" value="P:chromatin organization"/>
    <property type="evidence" value="ECO:0007669"/>
    <property type="project" value="UniProtKB-KW"/>
</dbReference>
<dbReference type="AlphaFoldDB" id="A0A507QQX3"/>
<feature type="region of interest" description="Disordered" evidence="10">
    <location>
        <begin position="150"/>
        <end position="219"/>
    </location>
</feature>
<evidence type="ECO:0000256" key="5">
    <source>
        <dbReference type="ARBA" id="ARBA00023015"/>
    </source>
</evidence>
<sequence>MAENVPPASASAPNAQNTNTNTATTTTGPTDPNASNRGLPYYEKLRRELRDTLQKKRLMDKSMAQLEDQIYRFEQSYLEETTAGNIIKGFDNYIKGSTGTSAFGGGAGSAGSLSLAGGSASARRKAQVVETDRVFSRSSASFMRILVFDSPTPSSSQTPSLAPTPSSTYGGNGNHSVKNTSSKNNKKKSGGGNNNKNDNDGDESDKPPVKRLKITYGRD</sequence>
<evidence type="ECO:0000313" key="11">
    <source>
        <dbReference type="EMBL" id="TQB69474.1"/>
    </source>
</evidence>
<dbReference type="GO" id="GO:0006281">
    <property type="term" value="P:DNA repair"/>
    <property type="evidence" value="ECO:0007669"/>
    <property type="project" value="UniProtKB-UniRule"/>
</dbReference>
<keyword evidence="9" id="KW-0234">DNA repair</keyword>
<dbReference type="STRING" id="5098.A0A507QQX3"/>
<protein>
    <recommendedName>
        <fullName evidence="3 9">Chromatin modification-related protein EAF6</fullName>
    </recommendedName>
</protein>
<keyword evidence="9" id="KW-0227">DNA damage</keyword>
<keyword evidence="8 9" id="KW-0539">Nucleus</keyword>
<keyword evidence="4 9" id="KW-0156">Chromatin regulator</keyword>
<evidence type="ECO:0000256" key="7">
    <source>
        <dbReference type="ARBA" id="ARBA00023163"/>
    </source>
</evidence>
<evidence type="ECO:0000256" key="9">
    <source>
        <dbReference type="RuleBase" id="RU368022"/>
    </source>
</evidence>
<comment type="subunit">
    <text evidence="9">Component of the NuA4 histone acetyltransferase complex.</text>
</comment>
<comment type="caution">
    <text evidence="11">The sequence shown here is derived from an EMBL/GenBank/DDBJ whole genome shotgun (WGS) entry which is preliminary data.</text>
</comment>
<evidence type="ECO:0000256" key="2">
    <source>
        <dbReference type="ARBA" id="ARBA00010916"/>
    </source>
</evidence>
<evidence type="ECO:0000256" key="6">
    <source>
        <dbReference type="ARBA" id="ARBA00023054"/>
    </source>
</evidence>
<evidence type="ECO:0000313" key="12">
    <source>
        <dbReference type="Proteomes" id="UP000319663"/>
    </source>
</evidence>
<keyword evidence="5 9" id="KW-0805">Transcription regulation</keyword>
<evidence type="ECO:0000256" key="8">
    <source>
        <dbReference type="ARBA" id="ARBA00023242"/>
    </source>
</evidence>
<dbReference type="GO" id="GO:0035267">
    <property type="term" value="C:NuA4 histone acetyltransferase complex"/>
    <property type="evidence" value="ECO:0007669"/>
    <property type="project" value="UniProtKB-UniRule"/>
</dbReference>
<accession>A0A507QQX3</accession>
<evidence type="ECO:0000256" key="10">
    <source>
        <dbReference type="SAM" id="MobiDB-lite"/>
    </source>
</evidence>
<dbReference type="GO" id="GO:0005634">
    <property type="term" value="C:nucleus"/>
    <property type="evidence" value="ECO:0007669"/>
    <property type="project" value="UniProtKB-SubCell"/>
</dbReference>
<feature type="compositionally biased region" description="Low complexity" evidence="10">
    <location>
        <begin position="150"/>
        <end position="168"/>
    </location>
</feature>
<dbReference type="EMBL" id="VIFY01000151">
    <property type="protein sequence ID" value="TQB69474.1"/>
    <property type="molecule type" value="Genomic_DNA"/>
</dbReference>
<reference evidence="11 12" key="1">
    <citation type="submission" date="2019-06" db="EMBL/GenBank/DDBJ databases">
        <title>Wine fermentation using esterase from Monascus purpureus.</title>
        <authorList>
            <person name="Geng C."/>
            <person name="Zhang Y."/>
        </authorList>
    </citation>
    <scope>NUCLEOTIDE SEQUENCE [LARGE SCALE GENOMIC DNA]</scope>
    <source>
        <strain evidence="11">HQ1</strain>
    </source>
</reference>
<dbReference type="InterPro" id="IPR015418">
    <property type="entry name" value="Eaf6"/>
</dbReference>
<comment type="similarity">
    <text evidence="2 9">Belongs to the EAF6 family.</text>
</comment>
<name>A0A507QQX3_MONPU</name>
<feature type="compositionally biased region" description="Low complexity" evidence="10">
    <location>
        <begin position="1"/>
        <end position="35"/>
    </location>
</feature>
<gene>
    <name evidence="11" type="primary">MEAF6</name>
    <name evidence="11" type="ORF">MPDQ_001834</name>
</gene>
<dbReference type="Pfam" id="PF09340">
    <property type="entry name" value="NuA4"/>
    <property type="match status" value="1"/>
</dbReference>
<evidence type="ECO:0000256" key="3">
    <source>
        <dbReference type="ARBA" id="ARBA00018504"/>
    </source>
</evidence>
<dbReference type="PANTHER" id="PTHR13476">
    <property type="entry name" value="CHROMATIN MODIFICATION-RELATED PROTEIN MEAF6"/>
    <property type="match status" value="1"/>
</dbReference>
<keyword evidence="6" id="KW-0175">Coiled coil</keyword>
<comment type="subcellular location">
    <subcellularLocation>
        <location evidence="1 9">Nucleus</location>
    </subcellularLocation>
</comment>
<keyword evidence="12" id="KW-1185">Reference proteome</keyword>
<evidence type="ECO:0000256" key="4">
    <source>
        <dbReference type="ARBA" id="ARBA00022853"/>
    </source>
</evidence>
<dbReference type="Proteomes" id="UP000319663">
    <property type="component" value="Unassembled WGS sequence"/>
</dbReference>
<comment type="function">
    <text evidence="9">Component of the NuA4 histone acetyltransferase complex which is involved in transcriptional activation of selected genes principally by acetylation of nucleosomal histone H4 and H2A. The NuA4 complex is also involved in DNA repair.</text>
</comment>
<organism evidence="11 12">
    <name type="scientific">Monascus purpureus</name>
    <name type="common">Red mold</name>
    <name type="synonym">Monascus anka</name>
    <dbReference type="NCBI Taxonomy" id="5098"/>
    <lineage>
        <taxon>Eukaryota</taxon>
        <taxon>Fungi</taxon>
        <taxon>Dikarya</taxon>
        <taxon>Ascomycota</taxon>
        <taxon>Pezizomycotina</taxon>
        <taxon>Eurotiomycetes</taxon>
        <taxon>Eurotiomycetidae</taxon>
        <taxon>Eurotiales</taxon>
        <taxon>Aspergillaceae</taxon>
        <taxon>Monascus</taxon>
    </lineage>
</organism>